<dbReference type="Gene3D" id="1.20.1560.10">
    <property type="entry name" value="ABC transporter type 1, transmembrane domain"/>
    <property type="match status" value="1"/>
</dbReference>
<dbReference type="InterPro" id="IPR011527">
    <property type="entry name" value="ABC1_TM_dom"/>
</dbReference>
<evidence type="ECO:0000256" key="7">
    <source>
        <dbReference type="SAM" id="Phobius"/>
    </source>
</evidence>
<dbReference type="SMART" id="SM00382">
    <property type="entry name" value="AAA"/>
    <property type="match status" value="1"/>
</dbReference>
<dbReference type="SUPFAM" id="SSF52540">
    <property type="entry name" value="P-loop containing nucleoside triphosphate hydrolases"/>
    <property type="match status" value="1"/>
</dbReference>
<feature type="transmembrane region" description="Helical" evidence="7">
    <location>
        <begin position="29"/>
        <end position="51"/>
    </location>
</feature>
<keyword evidence="5 7" id="KW-1133">Transmembrane helix</keyword>
<evidence type="ECO:0000313" key="11">
    <source>
        <dbReference type="Proteomes" id="UP001428817"/>
    </source>
</evidence>
<feature type="domain" description="ABC transmembrane type-1" evidence="9">
    <location>
        <begin position="31"/>
        <end position="313"/>
    </location>
</feature>
<feature type="transmembrane region" description="Helical" evidence="7">
    <location>
        <begin position="149"/>
        <end position="166"/>
    </location>
</feature>
<evidence type="ECO:0000313" key="10">
    <source>
        <dbReference type="EMBL" id="GAA5152504.1"/>
    </source>
</evidence>
<dbReference type="Pfam" id="PF00664">
    <property type="entry name" value="ABC_membrane"/>
    <property type="match status" value="1"/>
</dbReference>
<dbReference type="PANTHER" id="PTHR43394">
    <property type="entry name" value="ATP-DEPENDENT PERMEASE MDL1, MITOCHONDRIAL"/>
    <property type="match status" value="1"/>
</dbReference>
<dbReference type="SUPFAM" id="SSF90123">
    <property type="entry name" value="ABC transporter transmembrane region"/>
    <property type="match status" value="1"/>
</dbReference>
<dbReference type="PROSITE" id="PS50929">
    <property type="entry name" value="ABC_TM1F"/>
    <property type="match status" value="1"/>
</dbReference>
<dbReference type="Proteomes" id="UP001428817">
    <property type="component" value="Unassembled WGS sequence"/>
</dbReference>
<keyword evidence="4 10" id="KW-0067">ATP-binding</keyword>
<dbReference type="InterPro" id="IPR003593">
    <property type="entry name" value="AAA+_ATPase"/>
</dbReference>
<evidence type="ECO:0000256" key="3">
    <source>
        <dbReference type="ARBA" id="ARBA00022741"/>
    </source>
</evidence>
<keyword evidence="2 7" id="KW-0812">Transmembrane</keyword>
<reference evidence="11" key="1">
    <citation type="journal article" date="2019" name="Int. J. Syst. Evol. Microbiol.">
        <title>The Global Catalogue of Microorganisms (GCM) 10K type strain sequencing project: providing services to taxonomists for standard genome sequencing and annotation.</title>
        <authorList>
            <consortium name="The Broad Institute Genomics Platform"/>
            <consortium name="The Broad Institute Genome Sequencing Center for Infectious Disease"/>
            <person name="Wu L."/>
            <person name="Ma J."/>
        </authorList>
    </citation>
    <scope>NUCLEOTIDE SEQUENCE [LARGE SCALE GENOMIC DNA]</scope>
    <source>
        <strain evidence="11">JCM 18303</strain>
    </source>
</reference>
<dbReference type="InterPro" id="IPR027417">
    <property type="entry name" value="P-loop_NTPase"/>
</dbReference>
<dbReference type="InterPro" id="IPR036640">
    <property type="entry name" value="ABC1_TM_sf"/>
</dbReference>
<keyword evidence="6 7" id="KW-0472">Membrane</keyword>
<name>A0ABP9PUV8_9PSEU</name>
<evidence type="ECO:0000256" key="4">
    <source>
        <dbReference type="ARBA" id="ARBA00022840"/>
    </source>
</evidence>
<dbReference type="InterPro" id="IPR039421">
    <property type="entry name" value="Type_1_exporter"/>
</dbReference>
<gene>
    <name evidence="10" type="ORF">GCM10023321_21340</name>
</gene>
<dbReference type="Pfam" id="PF00005">
    <property type="entry name" value="ABC_tran"/>
    <property type="match status" value="1"/>
</dbReference>
<evidence type="ECO:0000256" key="6">
    <source>
        <dbReference type="ARBA" id="ARBA00023136"/>
    </source>
</evidence>
<dbReference type="InterPro" id="IPR003439">
    <property type="entry name" value="ABC_transporter-like_ATP-bd"/>
</dbReference>
<dbReference type="CDD" id="cd07346">
    <property type="entry name" value="ABC_6TM_exporters"/>
    <property type="match status" value="1"/>
</dbReference>
<organism evidence="10 11">
    <name type="scientific">Pseudonocardia eucalypti</name>
    <dbReference type="NCBI Taxonomy" id="648755"/>
    <lineage>
        <taxon>Bacteria</taxon>
        <taxon>Bacillati</taxon>
        <taxon>Actinomycetota</taxon>
        <taxon>Actinomycetes</taxon>
        <taxon>Pseudonocardiales</taxon>
        <taxon>Pseudonocardiaceae</taxon>
        <taxon>Pseudonocardia</taxon>
    </lineage>
</organism>
<keyword evidence="3" id="KW-0547">Nucleotide-binding</keyword>
<comment type="caution">
    <text evidence="10">The sequence shown here is derived from an EMBL/GenBank/DDBJ whole genome shotgun (WGS) entry which is preliminary data.</text>
</comment>
<feature type="transmembrane region" description="Helical" evidence="7">
    <location>
        <begin position="172"/>
        <end position="189"/>
    </location>
</feature>
<evidence type="ECO:0000259" key="8">
    <source>
        <dbReference type="PROSITE" id="PS50893"/>
    </source>
</evidence>
<feature type="domain" description="ABC transporter" evidence="8">
    <location>
        <begin position="346"/>
        <end position="567"/>
    </location>
</feature>
<evidence type="ECO:0000256" key="2">
    <source>
        <dbReference type="ARBA" id="ARBA00022692"/>
    </source>
</evidence>
<keyword evidence="11" id="KW-1185">Reference proteome</keyword>
<feature type="transmembrane region" description="Helical" evidence="7">
    <location>
        <begin position="258"/>
        <end position="277"/>
    </location>
</feature>
<dbReference type="Gene3D" id="3.40.50.300">
    <property type="entry name" value="P-loop containing nucleotide triphosphate hydrolases"/>
    <property type="match status" value="1"/>
</dbReference>
<comment type="subcellular location">
    <subcellularLocation>
        <location evidence="1">Cell membrane</location>
        <topology evidence="1">Multi-pass membrane protein</topology>
    </subcellularLocation>
</comment>
<dbReference type="PROSITE" id="PS50893">
    <property type="entry name" value="ABC_TRANSPORTER_2"/>
    <property type="match status" value="1"/>
</dbReference>
<proteinExistence type="predicted"/>
<accession>A0ABP9PUV8</accession>
<feature type="transmembrane region" description="Helical" evidence="7">
    <location>
        <begin position="71"/>
        <end position="92"/>
    </location>
</feature>
<evidence type="ECO:0000256" key="5">
    <source>
        <dbReference type="ARBA" id="ARBA00022989"/>
    </source>
</evidence>
<dbReference type="PANTHER" id="PTHR43394:SF1">
    <property type="entry name" value="ATP-BINDING CASSETTE SUB-FAMILY B MEMBER 10, MITOCHONDRIAL"/>
    <property type="match status" value="1"/>
</dbReference>
<evidence type="ECO:0000256" key="1">
    <source>
        <dbReference type="ARBA" id="ARBA00004651"/>
    </source>
</evidence>
<dbReference type="RefSeq" id="WP_185066445.1">
    <property type="nucleotide sequence ID" value="NZ_BAABJP010000007.1"/>
</dbReference>
<sequence length="572" mass="60059">MTAREILPVATPGRVRAELSRLLRPRRTVGALAFVALVGSAAVSLLAAPLLGRIVDLVAARRPPASVHGPVLGLVGVAVGQGLLAVLGVVLLTRAAEGMLADLRERFITRVLELPLERIERAGSGDLTSRVTADVTQVSQAARQGLPRFARASLIIVLTVVGLTALDWRFALAALLAVPVQVVVVRWYLRRSSPLYRVQREVGGAQQQQLLDTVGGAATVRAFRLTDTHAERLRERSEDVVGASVRVVRLQTGFFGRLNMAEFVGVAAVLAAGYWLVRSGAASVGTASAAALYFINLFNPINQALSLLDTMQSAGAALARLVGVLDLPADAEERSQGGRERLDASVKLSQVGHAYHDGHPVLHDIDLELPAGSRVALVGATGAGKSTLAKLVSGVHRPSRGSLRVGASVGLVTQEVHVFAGPLADDLRLARPDATDERLRDALRAVGALDWAQALPDGLATVVGAGAKQLTVVQSQQLALARLVLADPPIAVLDEATAEAGSAGARVLDAAALRALDGRTGLMVAHRLTQAGTADLVVVLDAGRIVEQGSHDELLAAGGRYAELWRAWQANR</sequence>
<dbReference type="EMBL" id="BAABJP010000007">
    <property type="protein sequence ID" value="GAA5152504.1"/>
    <property type="molecule type" value="Genomic_DNA"/>
</dbReference>
<protein>
    <submittedName>
        <fullName evidence="10">ABC transporter ATP-binding protein</fullName>
    </submittedName>
</protein>
<dbReference type="GO" id="GO:0005524">
    <property type="term" value="F:ATP binding"/>
    <property type="evidence" value="ECO:0007669"/>
    <property type="project" value="UniProtKB-KW"/>
</dbReference>
<evidence type="ECO:0000259" key="9">
    <source>
        <dbReference type="PROSITE" id="PS50929"/>
    </source>
</evidence>